<feature type="compositionally biased region" description="Basic and acidic residues" evidence="1">
    <location>
        <begin position="44"/>
        <end position="55"/>
    </location>
</feature>
<protein>
    <submittedName>
        <fullName evidence="2">Uncharacterized protein</fullName>
    </submittedName>
</protein>
<dbReference type="AlphaFoldDB" id="A0A0B6XTZ4"/>
<dbReference type="EMBL" id="HACG01000076">
    <property type="protein sequence ID" value="CEK46941.1"/>
    <property type="molecule type" value="Transcribed_RNA"/>
</dbReference>
<sequence length="80" mass="8820">GLISSSIQSVDTEVATPRYSSQSHHHNPPPSNYQLNQQHNNHHSNSDTLHKDSITVRENTSTSINSNHGVPAKSTSSRTY</sequence>
<evidence type="ECO:0000313" key="2">
    <source>
        <dbReference type="EMBL" id="CEK46941.1"/>
    </source>
</evidence>
<evidence type="ECO:0000256" key="1">
    <source>
        <dbReference type="SAM" id="MobiDB-lite"/>
    </source>
</evidence>
<proteinExistence type="predicted"/>
<organism evidence="2">
    <name type="scientific">Arion vulgaris</name>
    <dbReference type="NCBI Taxonomy" id="1028688"/>
    <lineage>
        <taxon>Eukaryota</taxon>
        <taxon>Metazoa</taxon>
        <taxon>Spiralia</taxon>
        <taxon>Lophotrochozoa</taxon>
        <taxon>Mollusca</taxon>
        <taxon>Gastropoda</taxon>
        <taxon>Heterobranchia</taxon>
        <taxon>Euthyneura</taxon>
        <taxon>Panpulmonata</taxon>
        <taxon>Eupulmonata</taxon>
        <taxon>Stylommatophora</taxon>
        <taxon>Helicina</taxon>
        <taxon>Arionoidea</taxon>
        <taxon>Arionidae</taxon>
        <taxon>Arion</taxon>
    </lineage>
</organism>
<accession>A0A0B6XTZ4</accession>
<gene>
    <name evidence="2" type="primary">ORF179</name>
</gene>
<feature type="compositionally biased region" description="Polar residues" evidence="1">
    <location>
        <begin position="1"/>
        <end position="11"/>
    </location>
</feature>
<feature type="region of interest" description="Disordered" evidence="1">
    <location>
        <begin position="1"/>
        <end position="80"/>
    </location>
</feature>
<reference evidence="2" key="1">
    <citation type="submission" date="2014-12" db="EMBL/GenBank/DDBJ databases">
        <title>Insight into the proteome of Arion vulgaris.</title>
        <authorList>
            <person name="Aradska J."/>
            <person name="Bulat T."/>
            <person name="Smidak R."/>
            <person name="Sarate P."/>
            <person name="Gangsoo J."/>
            <person name="Sialana F."/>
            <person name="Bilban M."/>
            <person name="Lubec G."/>
        </authorList>
    </citation>
    <scope>NUCLEOTIDE SEQUENCE</scope>
    <source>
        <tissue evidence="2">Skin</tissue>
    </source>
</reference>
<feature type="compositionally biased region" description="Polar residues" evidence="1">
    <location>
        <begin position="56"/>
        <end position="80"/>
    </location>
</feature>
<name>A0A0B6XTZ4_9EUPU</name>
<feature type="non-terminal residue" evidence="2">
    <location>
        <position position="1"/>
    </location>
</feature>
<feature type="non-terminal residue" evidence="2">
    <location>
        <position position="80"/>
    </location>
</feature>